<evidence type="ECO:0000313" key="7">
    <source>
        <dbReference type="Proteomes" id="UP001596540"/>
    </source>
</evidence>
<dbReference type="Gene3D" id="3.90.79.10">
    <property type="entry name" value="Nucleoside Triphosphate Pyrophosphohydrolase"/>
    <property type="match status" value="1"/>
</dbReference>
<dbReference type="InterPro" id="IPR020084">
    <property type="entry name" value="NUDIX_hydrolase_CS"/>
</dbReference>
<protein>
    <submittedName>
        <fullName evidence="6">NUDIX domain-containing protein</fullName>
    </submittedName>
</protein>
<comment type="caution">
    <text evidence="6">The sequence shown here is derived from an EMBL/GenBank/DDBJ whole genome shotgun (WGS) entry which is preliminary data.</text>
</comment>
<sequence length="251" mass="27062">MTTTTYAPVDHPGTPVPAERRSWEIPWPGYAPVDITPPELRPAGLPASVADGWAQPYATPQDVPNWAERLRSALVPYALDADGWPLNPTGRTGRSGRNLGSWGENAAADPIVVAGTGDARRVLLIRRRDVQQWAVPGGMVDPGETAPAALVRELYEETGVDLTAVAPVILDQRYVDDWRATDHAWVATTAALYRLGDVVPATAGDDAADARWWPLRDLDQLARDLAPVGELYEAHRPLLGAALTACRVAGE</sequence>
<evidence type="ECO:0000256" key="4">
    <source>
        <dbReference type="SAM" id="MobiDB-lite"/>
    </source>
</evidence>
<dbReference type="PANTHER" id="PTHR13030">
    <property type="entry name" value="NUDIX HYDROLASE"/>
    <property type="match status" value="1"/>
</dbReference>
<evidence type="ECO:0000256" key="1">
    <source>
        <dbReference type="ARBA" id="ARBA00005582"/>
    </source>
</evidence>
<dbReference type="RefSeq" id="WP_379874225.1">
    <property type="nucleotide sequence ID" value="NZ_JBHTBH010000020.1"/>
</dbReference>
<keyword evidence="2 3" id="KW-0378">Hydrolase</keyword>
<dbReference type="SUPFAM" id="SSF55811">
    <property type="entry name" value="Nudix"/>
    <property type="match status" value="1"/>
</dbReference>
<dbReference type="PROSITE" id="PS00893">
    <property type="entry name" value="NUDIX_BOX"/>
    <property type="match status" value="1"/>
</dbReference>
<dbReference type="PROSITE" id="PS51462">
    <property type="entry name" value="NUDIX"/>
    <property type="match status" value="1"/>
</dbReference>
<reference evidence="7" key="1">
    <citation type="journal article" date="2019" name="Int. J. Syst. Evol. Microbiol.">
        <title>The Global Catalogue of Microorganisms (GCM) 10K type strain sequencing project: providing services to taxonomists for standard genome sequencing and annotation.</title>
        <authorList>
            <consortium name="The Broad Institute Genomics Platform"/>
            <consortium name="The Broad Institute Genome Sequencing Center for Infectious Disease"/>
            <person name="Wu L."/>
            <person name="Ma J."/>
        </authorList>
    </citation>
    <scope>NUCLEOTIDE SEQUENCE [LARGE SCALE GENOMIC DNA]</scope>
    <source>
        <strain evidence="7">CGMCC 4.7382</strain>
    </source>
</reference>
<dbReference type="Pfam" id="PF00293">
    <property type="entry name" value="NUDIX"/>
    <property type="match status" value="1"/>
</dbReference>
<evidence type="ECO:0000256" key="3">
    <source>
        <dbReference type="RuleBase" id="RU003476"/>
    </source>
</evidence>
<dbReference type="Proteomes" id="UP001596540">
    <property type="component" value="Unassembled WGS sequence"/>
</dbReference>
<name>A0ABW2KPR3_9ACTN</name>
<organism evidence="6 7">
    <name type="scientific">Marinactinospora rubrisoli</name>
    <dbReference type="NCBI Taxonomy" id="2715399"/>
    <lineage>
        <taxon>Bacteria</taxon>
        <taxon>Bacillati</taxon>
        <taxon>Actinomycetota</taxon>
        <taxon>Actinomycetes</taxon>
        <taxon>Streptosporangiales</taxon>
        <taxon>Nocardiopsidaceae</taxon>
        <taxon>Marinactinospora</taxon>
    </lineage>
</organism>
<dbReference type="Pfam" id="PF25969">
    <property type="entry name" value="NUDT9_N"/>
    <property type="match status" value="1"/>
</dbReference>
<dbReference type="EMBL" id="JBHTBH010000020">
    <property type="protein sequence ID" value="MFC7331405.1"/>
    <property type="molecule type" value="Genomic_DNA"/>
</dbReference>
<keyword evidence="7" id="KW-1185">Reference proteome</keyword>
<evidence type="ECO:0000313" key="6">
    <source>
        <dbReference type="EMBL" id="MFC7331405.1"/>
    </source>
</evidence>
<feature type="region of interest" description="Disordered" evidence="4">
    <location>
        <begin position="1"/>
        <end position="20"/>
    </location>
</feature>
<comment type="similarity">
    <text evidence="1 3">Belongs to the Nudix hydrolase family.</text>
</comment>
<feature type="domain" description="Nudix hydrolase" evidence="5">
    <location>
        <begin position="101"/>
        <end position="239"/>
    </location>
</feature>
<dbReference type="InterPro" id="IPR020476">
    <property type="entry name" value="Nudix_hydrolase"/>
</dbReference>
<evidence type="ECO:0000259" key="5">
    <source>
        <dbReference type="PROSITE" id="PS51462"/>
    </source>
</evidence>
<proteinExistence type="inferred from homology"/>
<dbReference type="PANTHER" id="PTHR13030:SF8">
    <property type="entry name" value="ADP-RIBOSE PYROPHOSPHATASE, MITOCHONDRIAL"/>
    <property type="match status" value="1"/>
</dbReference>
<evidence type="ECO:0000256" key="2">
    <source>
        <dbReference type="ARBA" id="ARBA00022801"/>
    </source>
</evidence>
<dbReference type="InterPro" id="IPR039989">
    <property type="entry name" value="NUDT9"/>
</dbReference>
<dbReference type="InterPro" id="IPR000086">
    <property type="entry name" value="NUDIX_hydrolase_dom"/>
</dbReference>
<accession>A0ABW2KPR3</accession>
<gene>
    <name evidence="6" type="ORF">ACFQRF_27045</name>
</gene>
<dbReference type="PRINTS" id="PR00502">
    <property type="entry name" value="NUDIXFAMILY"/>
</dbReference>
<dbReference type="InterPro" id="IPR015797">
    <property type="entry name" value="NUDIX_hydrolase-like_dom_sf"/>
</dbReference>